<comment type="similarity">
    <text evidence="1 12">Belongs to the thymidylate kinase family.</text>
</comment>
<dbReference type="Proteomes" id="UP000077654">
    <property type="component" value="Chromosome"/>
</dbReference>
<dbReference type="FunFam" id="3.40.50.300:FF:000225">
    <property type="entry name" value="Thymidylate kinase"/>
    <property type="match status" value="1"/>
</dbReference>
<dbReference type="AlphaFoldDB" id="A0A172WDS9"/>
<dbReference type="GO" id="GO:0006227">
    <property type="term" value="P:dUDP biosynthetic process"/>
    <property type="evidence" value="ECO:0007669"/>
    <property type="project" value="TreeGrafter"/>
</dbReference>
<evidence type="ECO:0000256" key="6">
    <source>
        <dbReference type="ARBA" id="ARBA00022741"/>
    </source>
</evidence>
<dbReference type="PANTHER" id="PTHR10344">
    <property type="entry name" value="THYMIDYLATE KINASE"/>
    <property type="match status" value="1"/>
</dbReference>
<keyword evidence="8 12" id="KW-0067">ATP-binding</keyword>
<dbReference type="EMBL" id="CP011299">
    <property type="protein sequence ID" value="ANF17097.1"/>
    <property type="molecule type" value="Genomic_DNA"/>
</dbReference>
<dbReference type="HAMAP" id="MF_00165">
    <property type="entry name" value="Thymidylate_kinase"/>
    <property type="match status" value="1"/>
</dbReference>
<dbReference type="STRING" id="118110.XW81_01625"/>
<dbReference type="InterPro" id="IPR018094">
    <property type="entry name" value="Thymidylate_kinase"/>
</dbReference>
<protein>
    <recommendedName>
        <fullName evidence="3 12">Thymidylate kinase</fullName>
        <ecNumber evidence="2 12">2.7.4.9</ecNumber>
    </recommendedName>
    <alternativeName>
        <fullName evidence="9 12">dTMP kinase</fullName>
    </alternativeName>
</protein>
<dbReference type="EC" id="2.7.4.9" evidence="2 12"/>
<feature type="domain" description="Thymidylate kinase-like" evidence="13">
    <location>
        <begin position="23"/>
        <end position="211"/>
    </location>
</feature>
<evidence type="ECO:0000313" key="14">
    <source>
        <dbReference type="EMBL" id="ANF17097.1"/>
    </source>
</evidence>
<dbReference type="Gene3D" id="3.40.50.300">
    <property type="entry name" value="P-loop containing nucleotide triphosphate hydrolases"/>
    <property type="match status" value="1"/>
</dbReference>
<evidence type="ECO:0000256" key="10">
    <source>
        <dbReference type="ARBA" id="ARBA00048743"/>
    </source>
</evidence>
<gene>
    <name evidence="12" type="primary">tmk</name>
    <name evidence="14" type="ORF">XW81_01625</name>
</gene>
<dbReference type="SUPFAM" id="SSF52540">
    <property type="entry name" value="P-loop containing nucleoside triphosphate hydrolases"/>
    <property type="match status" value="1"/>
</dbReference>
<evidence type="ECO:0000256" key="12">
    <source>
        <dbReference type="HAMAP-Rule" id="MF_00165"/>
    </source>
</evidence>
<evidence type="ECO:0000256" key="11">
    <source>
        <dbReference type="ARBA" id="ARBA00057735"/>
    </source>
</evidence>
<dbReference type="PATRIC" id="fig|118110.3.peg.326"/>
<comment type="catalytic activity">
    <reaction evidence="10 12">
        <text>dTMP + ATP = dTDP + ADP</text>
        <dbReference type="Rhea" id="RHEA:13517"/>
        <dbReference type="ChEBI" id="CHEBI:30616"/>
        <dbReference type="ChEBI" id="CHEBI:58369"/>
        <dbReference type="ChEBI" id="CHEBI:63528"/>
        <dbReference type="ChEBI" id="CHEBI:456216"/>
        <dbReference type="EC" id="2.7.4.9"/>
    </reaction>
</comment>
<reference evidence="14 15" key="1">
    <citation type="submission" date="2015-04" db="EMBL/GenBank/DDBJ databases">
        <title>Buchnera aphidicola assembly.</title>
        <authorList>
            <person name="Zhang Y."/>
        </authorList>
    </citation>
    <scope>NUCLEOTIDE SEQUENCE [LARGE SCALE GENOMIC DNA]</scope>
    <source>
        <strain evidence="14 15">SC</strain>
    </source>
</reference>
<keyword evidence="5 12" id="KW-0545">Nucleotide biosynthesis</keyword>
<name>A0A172WDS9_BUCSC</name>
<dbReference type="Pfam" id="PF02223">
    <property type="entry name" value="Thymidylate_kin"/>
    <property type="match status" value="1"/>
</dbReference>
<dbReference type="GO" id="GO:0005524">
    <property type="term" value="F:ATP binding"/>
    <property type="evidence" value="ECO:0007669"/>
    <property type="project" value="UniProtKB-UniRule"/>
</dbReference>
<keyword evidence="6 12" id="KW-0547">Nucleotide-binding</keyword>
<evidence type="ECO:0000256" key="8">
    <source>
        <dbReference type="ARBA" id="ARBA00022840"/>
    </source>
</evidence>
<keyword evidence="4 12" id="KW-0808">Transferase</keyword>
<evidence type="ECO:0000259" key="13">
    <source>
        <dbReference type="Pfam" id="PF02223"/>
    </source>
</evidence>
<dbReference type="GO" id="GO:0006235">
    <property type="term" value="P:dTTP biosynthetic process"/>
    <property type="evidence" value="ECO:0007669"/>
    <property type="project" value="UniProtKB-UniRule"/>
</dbReference>
<dbReference type="InterPro" id="IPR039430">
    <property type="entry name" value="Thymidylate_kin-like_dom"/>
</dbReference>
<keyword evidence="7 12" id="KW-0418">Kinase</keyword>
<evidence type="ECO:0000256" key="4">
    <source>
        <dbReference type="ARBA" id="ARBA00022679"/>
    </source>
</evidence>
<dbReference type="CDD" id="cd01672">
    <property type="entry name" value="TMPK"/>
    <property type="match status" value="1"/>
</dbReference>
<feature type="binding site" evidence="12">
    <location>
        <begin position="25"/>
        <end position="32"/>
    </location>
    <ligand>
        <name>ATP</name>
        <dbReference type="ChEBI" id="CHEBI:30616"/>
    </ligand>
</feature>
<keyword evidence="15" id="KW-1185">Reference proteome</keyword>
<dbReference type="GO" id="GO:0004798">
    <property type="term" value="F:dTMP kinase activity"/>
    <property type="evidence" value="ECO:0007669"/>
    <property type="project" value="UniProtKB-UniRule"/>
</dbReference>
<accession>A0A172WDS9</accession>
<evidence type="ECO:0000256" key="3">
    <source>
        <dbReference type="ARBA" id="ARBA00017144"/>
    </source>
</evidence>
<sequence>MNLLKENFYSEIVYMSNGKFIVIEGIDGSGKTSICYFLKKLLLKHKKCHVKVLRDPGSTSISEKIRYLIKNSIKNEYMFYETELLLIYAARVQLTKLVISPELKKGNWIISDRYALSSLAYQGGGRKISKKKILLLQSLFLKNVIPDITFYLDVKPSTGLERITKRKNKDRIEKNTLNFFIQVRHAYLEFIRNDSKTIKINANYNLNTVKKNFKLEFCSWLNENI</sequence>
<proteinExistence type="inferred from homology"/>
<dbReference type="GO" id="GO:0005829">
    <property type="term" value="C:cytosol"/>
    <property type="evidence" value="ECO:0007669"/>
    <property type="project" value="TreeGrafter"/>
</dbReference>
<evidence type="ECO:0000256" key="7">
    <source>
        <dbReference type="ARBA" id="ARBA00022777"/>
    </source>
</evidence>
<evidence type="ECO:0000256" key="2">
    <source>
        <dbReference type="ARBA" id="ARBA00012980"/>
    </source>
</evidence>
<organism evidence="14 15">
    <name type="scientific">Buchnera aphidicola subsp. Schlechtendalia chinensis</name>
    <dbReference type="NCBI Taxonomy" id="118110"/>
    <lineage>
        <taxon>Bacteria</taxon>
        <taxon>Pseudomonadati</taxon>
        <taxon>Pseudomonadota</taxon>
        <taxon>Gammaproteobacteria</taxon>
        <taxon>Enterobacterales</taxon>
        <taxon>Erwiniaceae</taxon>
        <taxon>Buchnera</taxon>
    </lineage>
</organism>
<dbReference type="NCBIfam" id="TIGR00041">
    <property type="entry name" value="DTMP_kinase"/>
    <property type="match status" value="1"/>
</dbReference>
<dbReference type="GO" id="GO:0006233">
    <property type="term" value="P:dTDP biosynthetic process"/>
    <property type="evidence" value="ECO:0007669"/>
    <property type="project" value="InterPro"/>
</dbReference>
<evidence type="ECO:0000256" key="5">
    <source>
        <dbReference type="ARBA" id="ARBA00022727"/>
    </source>
</evidence>
<dbReference type="PANTHER" id="PTHR10344:SF4">
    <property type="entry name" value="UMP-CMP KINASE 2, MITOCHONDRIAL"/>
    <property type="match status" value="1"/>
</dbReference>
<dbReference type="InterPro" id="IPR027417">
    <property type="entry name" value="P-loop_NTPase"/>
</dbReference>
<comment type="function">
    <text evidence="11 12">Phosphorylation of dTMP to form dTDP in both de novo and salvage pathways of dTTP synthesis.</text>
</comment>
<evidence type="ECO:0000256" key="1">
    <source>
        <dbReference type="ARBA" id="ARBA00009776"/>
    </source>
</evidence>
<dbReference type="InterPro" id="IPR018095">
    <property type="entry name" value="Thymidylate_kin_CS"/>
</dbReference>
<evidence type="ECO:0000313" key="15">
    <source>
        <dbReference type="Proteomes" id="UP000077654"/>
    </source>
</evidence>
<evidence type="ECO:0000256" key="9">
    <source>
        <dbReference type="ARBA" id="ARBA00029962"/>
    </source>
</evidence>
<dbReference type="PROSITE" id="PS01331">
    <property type="entry name" value="THYMIDYLATE_KINASE"/>
    <property type="match status" value="1"/>
</dbReference>